<keyword evidence="3" id="KW-1185">Reference proteome</keyword>
<dbReference type="EMBL" id="QGKV02001556">
    <property type="protein sequence ID" value="KAF3515705.1"/>
    <property type="molecule type" value="Genomic_DNA"/>
</dbReference>
<organism evidence="2 3">
    <name type="scientific">Brassica cretica</name>
    <name type="common">Mustard</name>
    <dbReference type="NCBI Taxonomy" id="69181"/>
    <lineage>
        <taxon>Eukaryota</taxon>
        <taxon>Viridiplantae</taxon>
        <taxon>Streptophyta</taxon>
        <taxon>Embryophyta</taxon>
        <taxon>Tracheophyta</taxon>
        <taxon>Spermatophyta</taxon>
        <taxon>Magnoliopsida</taxon>
        <taxon>eudicotyledons</taxon>
        <taxon>Gunneridae</taxon>
        <taxon>Pentapetalae</taxon>
        <taxon>rosids</taxon>
        <taxon>malvids</taxon>
        <taxon>Brassicales</taxon>
        <taxon>Brassicaceae</taxon>
        <taxon>Brassiceae</taxon>
        <taxon>Brassica</taxon>
    </lineage>
</organism>
<reference evidence="2 3" key="1">
    <citation type="journal article" date="2020" name="BMC Genomics">
        <title>Intraspecific diversification of the crop wild relative Brassica cretica Lam. using demographic model selection.</title>
        <authorList>
            <person name="Kioukis A."/>
            <person name="Michalopoulou V.A."/>
            <person name="Briers L."/>
            <person name="Pirintsos S."/>
            <person name="Studholme D.J."/>
            <person name="Pavlidis P."/>
            <person name="Sarris P.F."/>
        </authorList>
    </citation>
    <scope>NUCLEOTIDE SEQUENCE [LARGE SCALE GENOMIC DNA]</scope>
    <source>
        <strain evidence="3">cv. PFS-1207/04</strain>
    </source>
</reference>
<evidence type="ECO:0000256" key="1">
    <source>
        <dbReference type="SAM" id="MobiDB-lite"/>
    </source>
</evidence>
<feature type="compositionally biased region" description="Basic and acidic residues" evidence="1">
    <location>
        <begin position="1"/>
        <end position="10"/>
    </location>
</feature>
<evidence type="ECO:0000313" key="2">
    <source>
        <dbReference type="EMBL" id="KAF3515705.1"/>
    </source>
</evidence>
<comment type="caution">
    <text evidence="2">The sequence shown here is derived from an EMBL/GenBank/DDBJ whole genome shotgun (WGS) entry which is preliminary data.</text>
</comment>
<feature type="compositionally biased region" description="Basic and acidic residues" evidence="1">
    <location>
        <begin position="16"/>
        <end position="25"/>
    </location>
</feature>
<name>A0ABQ7AMZ6_BRACR</name>
<gene>
    <name evidence="2" type="ORF">DY000_02062751</name>
</gene>
<sequence length="171" mass="19066">MGQSKTEEAKGPSQKEQNKTKDRATVQRGGRSSSTEKEELQLCNRFDALCDSQMTAVSNEIYKVYYLLIPRARRYFSPLLSHAIQATGIGNLTPQISELCIHYLGPQKELGQLGVLVSCKRSSIVCTCRTGWTRCSTTYADESLSISSLVEQGRRDDLPLICSYAPCMEED</sequence>
<accession>A0ABQ7AMZ6</accession>
<protein>
    <submittedName>
        <fullName evidence="2">Uncharacterized protein</fullName>
    </submittedName>
</protein>
<evidence type="ECO:0000313" key="3">
    <source>
        <dbReference type="Proteomes" id="UP000266723"/>
    </source>
</evidence>
<proteinExistence type="predicted"/>
<dbReference type="Proteomes" id="UP000266723">
    <property type="component" value="Unassembled WGS sequence"/>
</dbReference>
<feature type="region of interest" description="Disordered" evidence="1">
    <location>
        <begin position="1"/>
        <end position="36"/>
    </location>
</feature>